<feature type="domain" description="DUF305" evidence="1">
    <location>
        <begin position="79"/>
        <end position="228"/>
    </location>
</feature>
<dbReference type="InterPro" id="IPR005183">
    <property type="entry name" value="DUF305_CopM-like"/>
</dbReference>
<evidence type="ECO:0000259" key="1">
    <source>
        <dbReference type="Pfam" id="PF03713"/>
    </source>
</evidence>
<dbReference type="PANTHER" id="PTHR36933">
    <property type="entry name" value="SLL0788 PROTEIN"/>
    <property type="match status" value="1"/>
</dbReference>
<proteinExistence type="predicted"/>
<name>A0ABW0ZNB2_9ACTN</name>
<comment type="caution">
    <text evidence="2">The sequence shown here is derived from an EMBL/GenBank/DDBJ whole genome shotgun (WGS) entry which is preliminary data.</text>
</comment>
<sequence>MDVDLPETTLPAQERVATEDCPTDRGVRDARHDRRVMRTALIAATALLSLAACGGGDATDEESLATETARNGDVYNTADVEFATAMIPLHAEALAMVDVSLDRDLSPEARAVADEVQIEASTEVQEMTAWLTSWDKPIPETVRDHVNAGHGDEHADDHEAASEDLADLEAASGSEFEALWIDLMIENHEEAITVAETQQTAGIFEPAVDLAGSIATAHSDRVDRLAALRAE</sequence>
<accession>A0ABW0ZNB2</accession>
<keyword evidence="3" id="KW-1185">Reference proteome</keyword>
<reference evidence="3" key="1">
    <citation type="journal article" date="2019" name="Int. J. Syst. Evol. Microbiol.">
        <title>The Global Catalogue of Microorganisms (GCM) 10K type strain sequencing project: providing services to taxonomists for standard genome sequencing and annotation.</title>
        <authorList>
            <consortium name="The Broad Institute Genomics Platform"/>
            <consortium name="The Broad Institute Genome Sequencing Center for Infectious Disease"/>
            <person name="Wu L."/>
            <person name="Ma J."/>
        </authorList>
    </citation>
    <scope>NUCLEOTIDE SEQUENCE [LARGE SCALE GENOMIC DNA]</scope>
    <source>
        <strain evidence="3">YIM 94188</strain>
    </source>
</reference>
<dbReference type="Proteomes" id="UP001596072">
    <property type="component" value="Unassembled WGS sequence"/>
</dbReference>
<dbReference type="Gene3D" id="1.20.1260.10">
    <property type="match status" value="1"/>
</dbReference>
<dbReference type="RefSeq" id="WP_136434665.1">
    <property type="nucleotide sequence ID" value="NZ_JBHSNS010000009.1"/>
</dbReference>
<protein>
    <submittedName>
        <fullName evidence="2">DUF305 domain-containing protein</fullName>
    </submittedName>
</protein>
<gene>
    <name evidence="2" type="ORF">ACFPQB_16780</name>
</gene>
<dbReference type="Pfam" id="PF03713">
    <property type="entry name" value="DUF305"/>
    <property type="match status" value="1"/>
</dbReference>
<organism evidence="2 3">
    <name type="scientific">Nocardioides vastitatis</name>
    <dbReference type="NCBI Taxonomy" id="2568655"/>
    <lineage>
        <taxon>Bacteria</taxon>
        <taxon>Bacillati</taxon>
        <taxon>Actinomycetota</taxon>
        <taxon>Actinomycetes</taxon>
        <taxon>Propionibacteriales</taxon>
        <taxon>Nocardioidaceae</taxon>
        <taxon>Nocardioides</taxon>
    </lineage>
</organism>
<evidence type="ECO:0000313" key="2">
    <source>
        <dbReference type="EMBL" id="MFC5730578.1"/>
    </source>
</evidence>
<dbReference type="InterPro" id="IPR012347">
    <property type="entry name" value="Ferritin-like"/>
</dbReference>
<dbReference type="EMBL" id="JBHSNS010000009">
    <property type="protein sequence ID" value="MFC5730578.1"/>
    <property type="molecule type" value="Genomic_DNA"/>
</dbReference>
<dbReference type="PANTHER" id="PTHR36933:SF1">
    <property type="entry name" value="SLL0788 PROTEIN"/>
    <property type="match status" value="1"/>
</dbReference>
<evidence type="ECO:0000313" key="3">
    <source>
        <dbReference type="Proteomes" id="UP001596072"/>
    </source>
</evidence>